<dbReference type="PANTHER" id="PTHR12435">
    <property type="match status" value="1"/>
</dbReference>
<evidence type="ECO:0000313" key="22">
    <source>
        <dbReference type="Proteomes" id="UP000486351"/>
    </source>
</evidence>
<dbReference type="Gene3D" id="3.40.50.300">
    <property type="entry name" value="P-loop containing nucleotide triphosphate hydrolases"/>
    <property type="match status" value="1"/>
</dbReference>
<dbReference type="InterPro" id="IPR027417">
    <property type="entry name" value="P-loop_NTPase"/>
</dbReference>
<keyword evidence="15" id="KW-1185">Reference proteome</keyword>
<evidence type="ECO:0000313" key="7">
    <source>
        <dbReference type="EMBL" id="KAE9098035.1"/>
    </source>
</evidence>
<evidence type="ECO:0000256" key="3">
    <source>
        <dbReference type="ARBA" id="ARBA00025768"/>
    </source>
</evidence>
<dbReference type="Proteomes" id="UP000429523">
    <property type="component" value="Unassembled WGS sequence"/>
</dbReference>
<evidence type="ECO:0000313" key="15">
    <source>
        <dbReference type="Proteomes" id="UP000433483"/>
    </source>
</evidence>
<organism evidence="5 20">
    <name type="scientific">Phytophthora fragariae</name>
    <dbReference type="NCBI Taxonomy" id="53985"/>
    <lineage>
        <taxon>Eukaryota</taxon>
        <taxon>Sar</taxon>
        <taxon>Stramenopiles</taxon>
        <taxon>Oomycota</taxon>
        <taxon>Peronosporomycetes</taxon>
        <taxon>Peronosporales</taxon>
        <taxon>Peronosporaceae</taxon>
        <taxon>Phytophthora</taxon>
    </lineage>
</organism>
<dbReference type="Proteomes" id="UP000441208">
    <property type="component" value="Unassembled WGS sequence"/>
</dbReference>
<accession>A0A6A3JW30</accession>
<dbReference type="Pfam" id="PF08433">
    <property type="entry name" value="KTI12"/>
    <property type="match status" value="1"/>
</dbReference>
<evidence type="ECO:0000313" key="9">
    <source>
        <dbReference type="EMBL" id="KAE9197568.1"/>
    </source>
</evidence>
<dbReference type="Proteomes" id="UP000460718">
    <property type="component" value="Unassembled WGS sequence"/>
</dbReference>
<dbReference type="OrthoDB" id="9972657at2759"/>
<evidence type="ECO:0000313" key="8">
    <source>
        <dbReference type="EMBL" id="KAE9131337.1"/>
    </source>
</evidence>
<dbReference type="EMBL" id="QXGA01001031">
    <property type="protein sequence ID" value="KAE9131337.1"/>
    <property type="molecule type" value="Genomic_DNA"/>
</dbReference>
<dbReference type="EMBL" id="QXFY01000995">
    <property type="protein sequence ID" value="KAE9331551.1"/>
    <property type="molecule type" value="Genomic_DNA"/>
</dbReference>
<evidence type="ECO:0000313" key="23">
    <source>
        <dbReference type="Proteomes" id="UP000488956"/>
    </source>
</evidence>
<dbReference type="Proteomes" id="UP000440367">
    <property type="component" value="Unassembled WGS sequence"/>
</dbReference>
<dbReference type="Proteomes" id="UP000433483">
    <property type="component" value="Unassembled WGS sequence"/>
</dbReference>
<dbReference type="Proteomes" id="UP000486351">
    <property type="component" value="Unassembled WGS sequence"/>
</dbReference>
<sequence>MPLVVVCGIPAAGKSTAAAALVDHLQRQSPEQEVVCISTASVNVDQTQGYADSREEKNTRSALKAAVEKVVNTKTIVVLDALNYTKGERYELFCKAKAESTTYCVVYVDTPVEVALQRNAAREEHFDPKLLEEIAARFEVPVAKNRWDSPLFHLTPEDFAADGSGVPLDAITEAVRFGKTVKAGLATKAAPAAETSFLQALDEVTNAVIEALLAHQRDAGVADGLRVPPHTVNNELRLTRPLSTGEARRHRRQYIKITRIRPCAVAAIGDLFVEYLNQQA</sequence>
<dbReference type="InterPro" id="IPR013641">
    <property type="entry name" value="KTI12/PSTK"/>
</dbReference>
<proteinExistence type="inferred from homology"/>
<dbReference type="EMBL" id="QXFX01001037">
    <property type="protein sequence ID" value="KAE9098035.1"/>
    <property type="molecule type" value="Genomic_DNA"/>
</dbReference>
<evidence type="ECO:0000313" key="11">
    <source>
        <dbReference type="EMBL" id="KAE9214030.1"/>
    </source>
</evidence>
<evidence type="ECO:0000313" key="18">
    <source>
        <dbReference type="Proteomes" id="UP000440732"/>
    </source>
</evidence>
<evidence type="ECO:0000313" key="17">
    <source>
        <dbReference type="Proteomes" id="UP000440367"/>
    </source>
</evidence>
<keyword evidence="1" id="KW-0547">Nucleotide-binding</keyword>
<evidence type="ECO:0000313" key="19">
    <source>
        <dbReference type="Proteomes" id="UP000441208"/>
    </source>
</evidence>
<dbReference type="AlphaFoldDB" id="A0A6A3JW30"/>
<protein>
    <submittedName>
        <fullName evidence="5">Uncharacterized protein</fullName>
    </submittedName>
</protein>
<reference evidence="20 21" key="1">
    <citation type="submission" date="2018-09" db="EMBL/GenBank/DDBJ databases">
        <title>Genomic investigation of the strawberry pathogen Phytophthora fragariae indicates pathogenicity is determined by transcriptional variation in three key races.</title>
        <authorList>
            <person name="Adams T.M."/>
            <person name="Armitage A.D."/>
            <person name="Sobczyk M.K."/>
            <person name="Bates H.J."/>
            <person name="Dunwell J.M."/>
            <person name="Nellist C.F."/>
            <person name="Harrison R.J."/>
        </authorList>
    </citation>
    <scope>NUCLEOTIDE SEQUENCE [LARGE SCALE GENOMIC DNA]</scope>
    <source>
        <strain evidence="12 16">A4</strain>
        <strain evidence="10 17">BC-1</strain>
        <strain evidence="11 21">BC-23</strain>
        <strain evidence="9 15">NOV-27</strain>
        <strain evidence="8 18">NOV-5</strain>
        <strain evidence="6 19">NOV-71</strain>
        <strain evidence="13 22">NOV-77</strain>
        <strain evidence="4 14">NOV-9</strain>
        <strain evidence="7 23">ONT-3</strain>
        <strain evidence="5 20">SCRP245</strain>
    </source>
</reference>
<dbReference type="EMBL" id="QXGB01001078">
    <property type="protein sequence ID" value="KAE9197568.1"/>
    <property type="molecule type" value="Genomic_DNA"/>
</dbReference>
<dbReference type="EMBL" id="QXGC01001001">
    <property type="protein sequence ID" value="KAE9214030.1"/>
    <property type="molecule type" value="Genomic_DNA"/>
</dbReference>
<dbReference type="EMBL" id="QXGE01001047">
    <property type="protein sequence ID" value="KAE9298713.1"/>
    <property type="molecule type" value="Genomic_DNA"/>
</dbReference>
<evidence type="ECO:0000313" key="4">
    <source>
        <dbReference type="EMBL" id="KAE8932124.1"/>
    </source>
</evidence>
<keyword evidence="2" id="KW-0067">ATP-binding</keyword>
<dbReference type="EMBL" id="QXGF01001155">
    <property type="protein sequence ID" value="KAE8932124.1"/>
    <property type="molecule type" value="Genomic_DNA"/>
</dbReference>
<dbReference type="Proteomes" id="UP000488956">
    <property type="component" value="Unassembled WGS sequence"/>
</dbReference>
<evidence type="ECO:0000313" key="10">
    <source>
        <dbReference type="EMBL" id="KAE9213626.1"/>
    </source>
</evidence>
<evidence type="ECO:0000313" key="5">
    <source>
        <dbReference type="EMBL" id="KAE8997487.1"/>
    </source>
</evidence>
<evidence type="ECO:0000313" key="12">
    <source>
        <dbReference type="EMBL" id="KAE9298713.1"/>
    </source>
</evidence>
<evidence type="ECO:0000313" key="21">
    <source>
        <dbReference type="Proteomes" id="UP000476176"/>
    </source>
</evidence>
<dbReference type="GO" id="GO:0005524">
    <property type="term" value="F:ATP binding"/>
    <property type="evidence" value="ECO:0007669"/>
    <property type="project" value="UniProtKB-KW"/>
</dbReference>
<evidence type="ECO:0000313" key="13">
    <source>
        <dbReference type="EMBL" id="KAE9331551.1"/>
    </source>
</evidence>
<dbReference type="EMBL" id="QXFZ01001095">
    <property type="protein sequence ID" value="KAE9097055.1"/>
    <property type="molecule type" value="Genomic_DNA"/>
</dbReference>
<dbReference type="Proteomes" id="UP000437068">
    <property type="component" value="Unassembled WGS sequence"/>
</dbReference>
<dbReference type="SUPFAM" id="SSF52540">
    <property type="entry name" value="P-loop containing nucleoside triphosphate hydrolases"/>
    <property type="match status" value="1"/>
</dbReference>
<evidence type="ECO:0000313" key="16">
    <source>
        <dbReference type="Proteomes" id="UP000437068"/>
    </source>
</evidence>
<evidence type="ECO:0000313" key="6">
    <source>
        <dbReference type="EMBL" id="KAE9097055.1"/>
    </source>
</evidence>
<evidence type="ECO:0000313" key="20">
    <source>
        <dbReference type="Proteomes" id="UP000460718"/>
    </source>
</evidence>
<evidence type="ECO:0000256" key="1">
    <source>
        <dbReference type="ARBA" id="ARBA00022741"/>
    </source>
</evidence>
<dbReference type="Proteomes" id="UP000476176">
    <property type="component" value="Unassembled WGS sequence"/>
</dbReference>
<evidence type="ECO:0000256" key="2">
    <source>
        <dbReference type="ARBA" id="ARBA00022840"/>
    </source>
</evidence>
<comment type="similarity">
    <text evidence="3">Belongs to the KTI12 family.</text>
</comment>
<evidence type="ECO:0000313" key="14">
    <source>
        <dbReference type="Proteomes" id="UP000429523"/>
    </source>
</evidence>
<dbReference type="EMBL" id="QXFW01001052">
    <property type="protein sequence ID" value="KAE8997487.1"/>
    <property type="molecule type" value="Genomic_DNA"/>
</dbReference>
<comment type="caution">
    <text evidence="5">The sequence shown here is derived from an EMBL/GenBank/DDBJ whole genome shotgun (WGS) entry which is preliminary data.</text>
</comment>
<dbReference type="EMBL" id="QXGD01001141">
    <property type="protein sequence ID" value="KAE9213626.1"/>
    <property type="molecule type" value="Genomic_DNA"/>
</dbReference>
<gene>
    <name evidence="12" type="ORF">PF001_g15797</name>
    <name evidence="10" type="ORF">PF002_g17906</name>
    <name evidence="11" type="ORF">PF004_g15162</name>
    <name evidence="9" type="ORF">PF005_g16463</name>
    <name evidence="8" type="ORF">PF006_g15546</name>
    <name evidence="6" type="ORF">PF007_g16756</name>
    <name evidence="13" type="ORF">PF008_g15366</name>
    <name evidence="4" type="ORF">PF009_g17834</name>
    <name evidence="7" type="ORF">PF010_g15725</name>
    <name evidence="5" type="ORF">PF011_g15468</name>
</gene>
<name>A0A6A3JW30_9STRA</name>
<dbReference type="Proteomes" id="UP000440732">
    <property type="component" value="Unassembled WGS sequence"/>
</dbReference>